<dbReference type="EMBL" id="JAFBED010000008">
    <property type="protein sequence ID" value="MBM7621520.1"/>
    <property type="molecule type" value="Genomic_DNA"/>
</dbReference>
<dbReference type="InterPro" id="IPR029016">
    <property type="entry name" value="GAF-like_dom_sf"/>
</dbReference>
<feature type="transmembrane region" description="Helical" evidence="6">
    <location>
        <begin position="128"/>
        <end position="150"/>
    </location>
</feature>
<dbReference type="SUPFAM" id="SSF55874">
    <property type="entry name" value="ATPase domain of HSP90 chaperone/DNA topoisomerase II/histidine kinase"/>
    <property type="match status" value="1"/>
</dbReference>
<feature type="transmembrane region" description="Helical" evidence="6">
    <location>
        <begin position="100"/>
        <end position="122"/>
    </location>
</feature>
<reference evidence="9 10" key="1">
    <citation type="submission" date="2021-01" db="EMBL/GenBank/DDBJ databases">
        <title>Genomic Encyclopedia of Type Strains, Phase IV (KMG-IV): sequencing the most valuable type-strain genomes for metagenomic binning, comparative biology and taxonomic classification.</title>
        <authorList>
            <person name="Goeker M."/>
        </authorList>
    </citation>
    <scope>NUCLEOTIDE SEQUENCE [LARGE SCALE GENOMIC DNA]</scope>
    <source>
        <strain evidence="9 10">DSM 25879</strain>
    </source>
</reference>
<organism evidence="9 10">
    <name type="scientific">Sutcliffiella tianshenii</name>
    <dbReference type="NCBI Taxonomy" id="1463404"/>
    <lineage>
        <taxon>Bacteria</taxon>
        <taxon>Bacillati</taxon>
        <taxon>Bacillota</taxon>
        <taxon>Bacilli</taxon>
        <taxon>Bacillales</taxon>
        <taxon>Bacillaceae</taxon>
        <taxon>Sutcliffiella</taxon>
    </lineage>
</organism>
<dbReference type="InterPro" id="IPR050482">
    <property type="entry name" value="Sensor_HK_TwoCompSys"/>
</dbReference>
<protein>
    <recommendedName>
        <fullName evidence="2">histidine kinase</fullName>
        <ecNumber evidence="2">2.7.13.3</ecNumber>
    </recommendedName>
</protein>
<keyword evidence="3" id="KW-0808">Transferase</keyword>
<evidence type="ECO:0000256" key="1">
    <source>
        <dbReference type="ARBA" id="ARBA00000085"/>
    </source>
</evidence>
<evidence type="ECO:0000256" key="5">
    <source>
        <dbReference type="ARBA" id="ARBA00023012"/>
    </source>
</evidence>
<dbReference type="Gene3D" id="1.20.5.1930">
    <property type="match status" value="1"/>
</dbReference>
<evidence type="ECO:0000259" key="8">
    <source>
        <dbReference type="Pfam" id="PF07730"/>
    </source>
</evidence>
<dbReference type="Pfam" id="PF02518">
    <property type="entry name" value="HATPase_c"/>
    <property type="match status" value="1"/>
</dbReference>
<keyword evidence="10" id="KW-1185">Reference proteome</keyword>
<evidence type="ECO:0000259" key="7">
    <source>
        <dbReference type="Pfam" id="PF02518"/>
    </source>
</evidence>
<keyword evidence="6" id="KW-1133">Transmembrane helix</keyword>
<dbReference type="EC" id="2.7.13.3" evidence="2"/>
<dbReference type="Pfam" id="PF07730">
    <property type="entry name" value="HisKA_3"/>
    <property type="match status" value="1"/>
</dbReference>
<keyword evidence="6" id="KW-0472">Membrane</keyword>
<evidence type="ECO:0000313" key="9">
    <source>
        <dbReference type="EMBL" id="MBM7621520.1"/>
    </source>
</evidence>
<feature type="transmembrane region" description="Helical" evidence="6">
    <location>
        <begin position="170"/>
        <end position="187"/>
    </location>
</feature>
<comment type="catalytic activity">
    <reaction evidence="1">
        <text>ATP + protein L-histidine = ADP + protein N-phospho-L-histidine.</text>
        <dbReference type="EC" id="2.7.13.3"/>
    </reaction>
</comment>
<dbReference type="Gene3D" id="3.30.565.10">
    <property type="entry name" value="Histidine kinase-like ATPase, C-terminal domain"/>
    <property type="match status" value="1"/>
</dbReference>
<dbReference type="PANTHER" id="PTHR24421">
    <property type="entry name" value="NITRATE/NITRITE SENSOR PROTEIN NARX-RELATED"/>
    <property type="match status" value="1"/>
</dbReference>
<dbReference type="Proteomes" id="UP000737402">
    <property type="component" value="Unassembled WGS sequence"/>
</dbReference>
<feature type="transmembrane region" description="Helical" evidence="6">
    <location>
        <begin position="199"/>
        <end position="217"/>
    </location>
</feature>
<dbReference type="InterPro" id="IPR011712">
    <property type="entry name" value="Sig_transdc_His_kin_sub3_dim/P"/>
</dbReference>
<keyword evidence="6" id="KW-0812">Transmembrane</keyword>
<keyword evidence="5" id="KW-0902">Two-component regulatory system</keyword>
<dbReference type="InterPro" id="IPR003594">
    <property type="entry name" value="HATPase_dom"/>
</dbReference>
<dbReference type="Gene3D" id="3.30.450.40">
    <property type="match status" value="1"/>
</dbReference>
<comment type="caution">
    <text evidence="9">The sequence shown here is derived from an EMBL/GenBank/DDBJ whole genome shotgun (WGS) entry which is preliminary data.</text>
</comment>
<dbReference type="SUPFAM" id="SSF55781">
    <property type="entry name" value="GAF domain-like"/>
    <property type="match status" value="1"/>
</dbReference>
<evidence type="ECO:0000256" key="3">
    <source>
        <dbReference type="ARBA" id="ARBA00022679"/>
    </source>
</evidence>
<evidence type="ECO:0000256" key="4">
    <source>
        <dbReference type="ARBA" id="ARBA00022777"/>
    </source>
</evidence>
<dbReference type="GO" id="GO:0016301">
    <property type="term" value="F:kinase activity"/>
    <property type="evidence" value="ECO:0007669"/>
    <property type="project" value="UniProtKB-KW"/>
</dbReference>
<feature type="domain" description="Signal transduction histidine kinase subgroup 3 dimerisation and phosphoacceptor" evidence="8">
    <location>
        <begin position="385"/>
        <end position="449"/>
    </location>
</feature>
<evidence type="ECO:0000256" key="2">
    <source>
        <dbReference type="ARBA" id="ARBA00012438"/>
    </source>
</evidence>
<evidence type="ECO:0000313" key="10">
    <source>
        <dbReference type="Proteomes" id="UP000737402"/>
    </source>
</evidence>
<gene>
    <name evidence="9" type="ORF">JOC95_003409</name>
</gene>
<dbReference type="CDD" id="cd16917">
    <property type="entry name" value="HATPase_UhpB-NarQ-NarX-like"/>
    <property type="match status" value="1"/>
</dbReference>
<accession>A0ABS2P3I1</accession>
<sequence>MGFVTVIGWVLVLLQVLALSPVEVSFTLLLLIVFLGICEYYPMPVPKGHTTLTFPIIYMIYVVFGLETVIIIYAFIVLAINLSHRRPLRIMLFNPSQLAISFYLAHVLHQIMMGTFLTVTISPLLNGLIGFSLMIILFYILNNVIVDIVLWLRPEPYTLKIWWGKTQGELISFVISYIYGCLIHILGSQNRGEVDIFSFFFFFSPLVGLSLLSSIIARLKTEKNRIRALFQFSTELNKSIPSRGWENLIKNLLQELMPYEDCILFVKNEKGIWEQTIIKGEILSSPSLDALLELEKISHLQGYDHKKSGKGPLAPFLRASSRSVVYSPLLFEGQSIGCFVVSKGRTKSFTIEDTRSIATIANQLAVFLKTRQLVSEQERRIILEERNRIAHDIHDGIAQTLAGAVMKLDTSYKKLETHPSDAKLLIADSIKKLRESLKDVRDSIYALRPYPTEELGFHLAVEKKLTELKKDPTFTLDVQLQVRGNRGSISPMTEKVMFSVFQESIQNCLKHANATHLHILISYQSDHIVLKMKDNGQGFSLYHAMIKAMNQPHYGILQMNEAAEKIGSALQIDSKPNEGTEITLTVPKLGLEGEIDND</sequence>
<proteinExistence type="predicted"/>
<feature type="domain" description="Histidine kinase/HSP90-like ATPase" evidence="7">
    <location>
        <begin position="497"/>
        <end position="588"/>
    </location>
</feature>
<dbReference type="InterPro" id="IPR036890">
    <property type="entry name" value="HATPase_C_sf"/>
</dbReference>
<keyword evidence="4 9" id="KW-0418">Kinase</keyword>
<evidence type="ECO:0000256" key="6">
    <source>
        <dbReference type="SAM" id="Phobius"/>
    </source>
</evidence>
<feature type="transmembrane region" description="Helical" evidence="6">
    <location>
        <begin position="56"/>
        <end position="80"/>
    </location>
</feature>
<name>A0ABS2P3I1_9BACI</name>